<dbReference type="STRING" id="1238182.C882_1177"/>
<accession>K9HHV1</accession>
<name>K9HHV1_9PROT</name>
<gene>
    <name evidence="2" type="ORF">C882_1177</name>
</gene>
<protein>
    <submittedName>
        <fullName evidence="2">Phytanoyl-CoA dioxygenase</fullName>
    </submittedName>
</protein>
<evidence type="ECO:0000256" key="1">
    <source>
        <dbReference type="ARBA" id="ARBA00001954"/>
    </source>
</evidence>
<dbReference type="InterPro" id="IPR008775">
    <property type="entry name" value="Phytyl_CoA_dOase-like"/>
</dbReference>
<dbReference type="GO" id="GO:0016706">
    <property type="term" value="F:2-oxoglutarate-dependent dioxygenase activity"/>
    <property type="evidence" value="ECO:0007669"/>
    <property type="project" value="UniProtKB-ARBA"/>
</dbReference>
<dbReference type="EMBL" id="ANHY01000017">
    <property type="protein sequence ID" value="EKV28176.1"/>
    <property type="molecule type" value="Genomic_DNA"/>
</dbReference>
<sequence>MNAISPATAKTVPAAAATGVRTLSAASTPVEDVHAALKRDGAVVLTDLVPGEVIDRVDADLSAYLDRTPFCEGNFFGWKTRRHASVLAKSRASHDLCANPFILDVVKGMLLPWCDSIQLSGTQTIQIHPGEPEQLLHADEELWPVERGRMEYQMNVVWALSDFTAENGATRILPGSHKDPEIERLPDDSRIVQAEMPRGSAAVWLGSTVHGGGANRSAAPRTGLSMAYCLGWLRQAENQYLANPPEIAKTYSRELQELIGYNVHNPNLGCFEGQDPRILLEMDGRPDILTFKDYMPEWAAELLEEFCAIRDGKKAA</sequence>
<proteinExistence type="predicted"/>
<organism evidence="2 3">
    <name type="scientific">Caenispirillum salinarum AK4</name>
    <dbReference type="NCBI Taxonomy" id="1238182"/>
    <lineage>
        <taxon>Bacteria</taxon>
        <taxon>Pseudomonadati</taxon>
        <taxon>Pseudomonadota</taxon>
        <taxon>Alphaproteobacteria</taxon>
        <taxon>Rhodospirillales</taxon>
        <taxon>Novispirillaceae</taxon>
        <taxon>Caenispirillum</taxon>
    </lineage>
</organism>
<dbReference type="Gene3D" id="2.60.120.620">
    <property type="entry name" value="q2cbj1_9rhob like domain"/>
    <property type="match status" value="1"/>
</dbReference>
<evidence type="ECO:0000313" key="2">
    <source>
        <dbReference type="EMBL" id="EKV28176.1"/>
    </source>
</evidence>
<comment type="caution">
    <text evidence="2">The sequence shown here is derived from an EMBL/GenBank/DDBJ whole genome shotgun (WGS) entry which is preliminary data.</text>
</comment>
<reference evidence="2 3" key="1">
    <citation type="journal article" date="2013" name="Genome Announc.">
        <title>Draft Genome Sequence of an Alphaproteobacterium, Caenispirillum salinarum AK4(T), Isolated from a Solar Saltern.</title>
        <authorList>
            <person name="Khatri I."/>
            <person name="Singh A."/>
            <person name="Korpole S."/>
            <person name="Pinnaka A.K."/>
            <person name="Subramanian S."/>
        </authorList>
    </citation>
    <scope>NUCLEOTIDE SEQUENCE [LARGE SCALE GENOMIC DNA]</scope>
    <source>
        <strain evidence="2 3">AK4</strain>
    </source>
</reference>
<evidence type="ECO:0000313" key="3">
    <source>
        <dbReference type="Proteomes" id="UP000009881"/>
    </source>
</evidence>
<dbReference type="Pfam" id="PF05721">
    <property type="entry name" value="PhyH"/>
    <property type="match status" value="1"/>
</dbReference>
<dbReference type="OrthoDB" id="9796766at2"/>
<dbReference type="AlphaFoldDB" id="K9HHV1"/>
<dbReference type="GO" id="GO:0005506">
    <property type="term" value="F:iron ion binding"/>
    <property type="evidence" value="ECO:0007669"/>
    <property type="project" value="UniProtKB-ARBA"/>
</dbReference>
<dbReference type="Proteomes" id="UP000009881">
    <property type="component" value="Unassembled WGS sequence"/>
</dbReference>
<dbReference type="RefSeq" id="WP_009541833.1">
    <property type="nucleotide sequence ID" value="NZ_ANHY01000017.1"/>
</dbReference>
<dbReference type="PATRIC" id="fig|1238182.3.peg.3391"/>
<dbReference type="PANTHER" id="PTHR20883:SF48">
    <property type="entry name" value="ECTOINE DIOXYGENASE"/>
    <property type="match status" value="1"/>
</dbReference>
<keyword evidence="3" id="KW-1185">Reference proteome</keyword>
<dbReference type="SUPFAM" id="SSF51197">
    <property type="entry name" value="Clavaminate synthase-like"/>
    <property type="match status" value="1"/>
</dbReference>
<keyword evidence="2" id="KW-0560">Oxidoreductase</keyword>
<dbReference type="PANTHER" id="PTHR20883">
    <property type="entry name" value="PHYTANOYL-COA DIOXYGENASE DOMAIN CONTAINING 1"/>
    <property type="match status" value="1"/>
</dbReference>
<keyword evidence="2" id="KW-0223">Dioxygenase</keyword>
<dbReference type="eggNOG" id="COG5285">
    <property type="taxonomic scope" value="Bacteria"/>
</dbReference>
<comment type="cofactor">
    <cofactor evidence="1">
        <name>Fe(2+)</name>
        <dbReference type="ChEBI" id="CHEBI:29033"/>
    </cofactor>
</comment>